<gene>
    <name evidence="2" type="ORF">Godav_010165</name>
</gene>
<evidence type="ECO:0000256" key="1">
    <source>
        <dbReference type="SAM" id="SignalP"/>
    </source>
</evidence>
<sequence>MVIFLMPKRLIKPLLLGRVLLLLRWLSRMVSVGKLEMDDLILASFLGVWGMSSSLEMSKLRLSEMALIRDVLDVEL</sequence>
<protein>
    <submittedName>
        <fullName evidence="2">Uncharacterized protein</fullName>
    </submittedName>
</protein>
<proteinExistence type="predicted"/>
<reference evidence="2 3" key="1">
    <citation type="journal article" date="2019" name="Genome Biol. Evol.">
        <title>Insights into the evolution of the New World diploid cottons (Gossypium, subgenus Houzingenia) based on genome sequencing.</title>
        <authorList>
            <person name="Grover C.E."/>
            <person name="Arick M.A. 2nd"/>
            <person name="Thrash A."/>
            <person name="Conover J.L."/>
            <person name="Sanders W.S."/>
            <person name="Peterson D.G."/>
            <person name="Frelichowski J.E."/>
            <person name="Scheffler J.A."/>
            <person name="Scheffler B.E."/>
            <person name="Wendel J.F."/>
        </authorList>
    </citation>
    <scope>NUCLEOTIDE SEQUENCE [LARGE SCALE GENOMIC DNA]</scope>
    <source>
        <strain evidence="2">27</strain>
        <tissue evidence="2">Leaf</tissue>
    </source>
</reference>
<keyword evidence="3" id="KW-1185">Reference proteome</keyword>
<evidence type="ECO:0000313" key="2">
    <source>
        <dbReference type="EMBL" id="MBA0624888.1"/>
    </source>
</evidence>
<evidence type="ECO:0000313" key="3">
    <source>
        <dbReference type="Proteomes" id="UP000593561"/>
    </source>
</evidence>
<dbReference type="Proteomes" id="UP000593561">
    <property type="component" value="Unassembled WGS sequence"/>
</dbReference>
<feature type="chain" id="PRO_5029731889" evidence="1">
    <location>
        <begin position="33"/>
        <end position="76"/>
    </location>
</feature>
<keyword evidence="1" id="KW-0732">Signal</keyword>
<dbReference type="EMBL" id="JABFAC010000009">
    <property type="protein sequence ID" value="MBA0624888.1"/>
    <property type="molecule type" value="Genomic_DNA"/>
</dbReference>
<accession>A0A7J8SFM0</accession>
<comment type="caution">
    <text evidence="2">The sequence shown here is derived from an EMBL/GenBank/DDBJ whole genome shotgun (WGS) entry which is preliminary data.</text>
</comment>
<organism evidence="2 3">
    <name type="scientific">Gossypium davidsonii</name>
    <name type="common">Davidson's cotton</name>
    <name type="synonym">Gossypium klotzschianum subsp. davidsonii</name>
    <dbReference type="NCBI Taxonomy" id="34287"/>
    <lineage>
        <taxon>Eukaryota</taxon>
        <taxon>Viridiplantae</taxon>
        <taxon>Streptophyta</taxon>
        <taxon>Embryophyta</taxon>
        <taxon>Tracheophyta</taxon>
        <taxon>Spermatophyta</taxon>
        <taxon>Magnoliopsida</taxon>
        <taxon>eudicotyledons</taxon>
        <taxon>Gunneridae</taxon>
        <taxon>Pentapetalae</taxon>
        <taxon>rosids</taxon>
        <taxon>malvids</taxon>
        <taxon>Malvales</taxon>
        <taxon>Malvaceae</taxon>
        <taxon>Malvoideae</taxon>
        <taxon>Gossypium</taxon>
    </lineage>
</organism>
<dbReference type="AlphaFoldDB" id="A0A7J8SFM0"/>
<feature type="signal peptide" evidence="1">
    <location>
        <begin position="1"/>
        <end position="32"/>
    </location>
</feature>
<name>A0A7J8SFM0_GOSDV</name>